<accession>A0A8J6P3X1</accession>
<evidence type="ECO:0000256" key="1">
    <source>
        <dbReference type="ARBA" id="ARBA00022741"/>
    </source>
</evidence>
<dbReference type="EMBL" id="JACNIG010000201">
    <property type="protein sequence ID" value="MBC8432060.1"/>
    <property type="molecule type" value="Genomic_DNA"/>
</dbReference>
<dbReference type="InterPro" id="IPR050625">
    <property type="entry name" value="ParA/MinD_ATPase"/>
</dbReference>
<dbReference type="InterPro" id="IPR025501">
    <property type="entry name" value="MinD_FleN"/>
</dbReference>
<dbReference type="PANTHER" id="PTHR43384">
    <property type="entry name" value="SEPTUM SITE-DETERMINING PROTEIN MIND HOMOLOG, CHLOROPLASTIC-RELATED"/>
    <property type="match status" value="1"/>
</dbReference>
<keyword evidence="2" id="KW-0067">ATP-binding</keyword>
<dbReference type="PANTHER" id="PTHR43384:SF4">
    <property type="entry name" value="CELLULOSE BIOSYNTHESIS PROTEIN BCSQ-RELATED"/>
    <property type="match status" value="1"/>
</dbReference>
<name>A0A8J6P3X1_9BACT</name>
<dbReference type="GO" id="GO:0005524">
    <property type="term" value="F:ATP binding"/>
    <property type="evidence" value="ECO:0007669"/>
    <property type="project" value="UniProtKB-KW"/>
</dbReference>
<dbReference type="PIRSF" id="PIRSF003092">
    <property type="entry name" value="MinD"/>
    <property type="match status" value="1"/>
</dbReference>
<dbReference type="Gene3D" id="3.40.50.300">
    <property type="entry name" value="P-loop containing nucleotide triphosphate hydrolases"/>
    <property type="match status" value="1"/>
</dbReference>
<dbReference type="GO" id="GO:0016887">
    <property type="term" value="F:ATP hydrolysis activity"/>
    <property type="evidence" value="ECO:0007669"/>
    <property type="project" value="TreeGrafter"/>
</dbReference>
<dbReference type="InterPro" id="IPR027417">
    <property type="entry name" value="P-loop_NTPase"/>
</dbReference>
<evidence type="ECO:0000256" key="2">
    <source>
        <dbReference type="ARBA" id="ARBA00022840"/>
    </source>
</evidence>
<protein>
    <submittedName>
        <fullName evidence="3">MinD/ParA family protein</fullName>
    </submittedName>
</protein>
<organism evidence="3 4">
    <name type="scientific">Candidatus Desulfatibia vada</name>
    <dbReference type="NCBI Taxonomy" id="2841696"/>
    <lineage>
        <taxon>Bacteria</taxon>
        <taxon>Pseudomonadati</taxon>
        <taxon>Thermodesulfobacteriota</taxon>
        <taxon>Desulfobacteria</taxon>
        <taxon>Desulfobacterales</taxon>
        <taxon>Desulfobacterales incertae sedis</taxon>
        <taxon>Candidatus Desulfatibia</taxon>
    </lineage>
</organism>
<proteinExistence type="predicted"/>
<dbReference type="AlphaFoldDB" id="A0A8J6P3X1"/>
<comment type="caution">
    <text evidence="3">The sequence shown here is derived from an EMBL/GenBank/DDBJ whole genome shotgun (WGS) entry which is preliminary data.</text>
</comment>
<dbReference type="GO" id="GO:0051782">
    <property type="term" value="P:negative regulation of cell division"/>
    <property type="evidence" value="ECO:0007669"/>
    <property type="project" value="TreeGrafter"/>
</dbReference>
<dbReference type="SUPFAM" id="SSF52540">
    <property type="entry name" value="P-loop containing nucleoside triphosphate hydrolases"/>
    <property type="match status" value="1"/>
</dbReference>
<dbReference type="Proteomes" id="UP000605201">
    <property type="component" value="Unassembled WGS sequence"/>
</dbReference>
<dbReference type="GO" id="GO:0009898">
    <property type="term" value="C:cytoplasmic side of plasma membrane"/>
    <property type="evidence" value="ECO:0007669"/>
    <property type="project" value="TreeGrafter"/>
</dbReference>
<sequence>MDQATPLRNIVKKESGKIHNLTTYRKDRSHAAMNGPIVVAVTSGKGGVGKTNVVGNLAVAYQRMGKRVLIFDADLGLANIDIIFGINPKYTIEDVVRGEKELSQIIVEGPEGVSIIPASSGVQELAHLSEGHKINLLNEFDMLSSRFDILLIDTSAGISSNVIYFNLAAQERIIVVTSEPTSITDAYALMKVMYKQHGTKNFSMLMNMVKDEKEAKSVFKHLTRVAAKFMASISIDYVGFIPWDKCLHKAVSKRQPVTCCYPEASSSQSFKVLAKSLLSRMNGRPNDGNIQFFWKRLIDGAVD</sequence>
<dbReference type="InterPro" id="IPR033875">
    <property type="entry name" value="FlhG"/>
</dbReference>
<reference evidence="3 4" key="1">
    <citation type="submission" date="2020-08" db="EMBL/GenBank/DDBJ databases">
        <title>Bridging the membrane lipid divide: bacteria of the FCB group superphylum have the potential to synthesize archaeal ether lipids.</title>
        <authorList>
            <person name="Villanueva L."/>
            <person name="Von Meijenfeldt F.A.B."/>
            <person name="Westbye A.B."/>
            <person name="Yadav S."/>
            <person name="Hopmans E.C."/>
            <person name="Dutilh B.E."/>
            <person name="Sinninghe Damste J.S."/>
        </authorList>
    </citation>
    <scope>NUCLEOTIDE SEQUENCE [LARGE SCALE GENOMIC DNA]</scope>
    <source>
        <strain evidence="3">NIOZ-UU17</strain>
    </source>
</reference>
<gene>
    <name evidence="3" type="ORF">H8D96_09080</name>
</gene>
<evidence type="ECO:0000313" key="3">
    <source>
        <dbReference type="EMBL" id="MBC8432060.1"/>
    </source>
</evidence>
<evidence type="ECO:0000313" key="4">
    <source>
        <dbReference type="Proteomes" id="UP000605201"/>
    </source>
</evidence>
<dbReference type="CDD" id="cd02038">
    <property type="entry name" value="FlhG-like"/>
    <property type="match status" value="1"/>
</dbReference>
<dbReference type="InterPro" id="IPR033756">
    <property type="entry name" value="YlxH/NBP35"/>
</dbReference>
<dbReference type="Pfam" id="PF10609">
    <property type="entry name" value="ParA"/>
    <property type="match status" value="1"/>
</dbReference>
<dbReference type="GO" id="GO:0005829">
    <property type="term" value="C:cytosol"/>
    <property type="evidence" value="ECO:0007669"/>
    <property type="project" value="TreeGrafter"/>
</dbReference>
<keyword evidence="1" id="KW-0547">Nucleotide-binding</keyword>